<reference evidence="2 3" key="1">
    <citation type="submission" date="2018-06" db="EMBL/GenBank/DDBJ databases">
        <title>Genomic Encyclopedia of Type Strains, Phase IV (KMG-IV): sequencing the most valuable type-strain genomes for metagenomic binning, comparative biology and taxonomic classification.</title>
        <authorList>
            <person name="Goeker M."/>
        </authorList>
    </citation>
    <scope>NUCLEOTIDE SEQUENCE [LARGE SCALE GENOMIC DNA]</scope>
    <source>
        <strain evidence="2 3">DSM 24032</strain>
    </source>
</reference>
<dbReference type="RefSeq" id="WP_113952288.1">
    <property type="nucleotide sequence ID" value="NZ_QNRT01000001.1"/>
</dbReference>
<dbReference type="SUPFAM" id="SSF50998">
    <property type="entry name" value="Quinoprotein alcohol dehydrogenase-like"/>
    <property type="match status" value="1"/>
</dbReference>
<accession>A0A395JQE3</accession>
<feature type="region of interest" description="Disordered" evidence="1">
    <location>
        <begin position="200"/>
        <end position="231"/>
    </location>
</feature>
<dbReference type="SMART" id="SM00564">
    <property type="entry name" value="PQQ"/>
    <property type="match status" value="2"/>
</dbReference>
<dbReference type="EMBL" id="QNRT01000001">
    <property type="protein sequence ID" value="RBP52656.1"/>
    <property type="molecule type" value="Genomic_DNA"/>
</dbReference>
<keyword evidence="3" id="KW-1185">Reference proteome</keyword>
<name>A0A395JQE3_9GAMM</name>
<dbReference type="Proteomes" id="UP000253083">
    <property type="component" value="Unassembled WGS sequence"/>
</dbReference>
<sequence>MKNTKTIQCLLDRKRLMGFQRNTIVSAFACIFTLASGTGQAEDIEIYTGVVSGGTGAIQTNPDFFPNVLFILDNSTSMGETEPNLVGYIDESPDTGGGGCNVDLSSYDPSFDYSFGVTPNDSNIYIYKDGASGDNYSGKYVTEAQNHCQAYRDEFNSATSNYPVFRDKLVQFGFRSGSNTEYGWDDDIDNLDTDPVSGVECQDDNRDHGHNTVNTYTNDRPRNTNGAEDNSTMTAHYFSRNSGDGVYRDTENVYWVASNYHQYLQLTSGNTLPPESCSKDGTAKVRGYKLAKLGAEDEPVEVDYKAQACGGNSKDRDADTGYSQYKNMYFKVQDDADPDLYAVYKCITRLESMKTALKNSLADTSKVNAGLMRFNENSSSARSGGTVAKAVSNMNVDANKTALLNEVEAIEFGKFTPLAESMYEAYLYWAGKNIEYGHKTLKGSYGEHATFNVDWEDKATYDRTEYITDPDAIDPTNSTKYKSPITSQCQANSIVMLSDGDPTNDNNANLKVKDVIGSACSTCADELSLYMANHDLSDLPGVIAEVNTYTIGFNLSSSYLASIANNGRPDDALPNSGYFEATDLQGLESVFRSILDGISNADSDVFSAPAVTVNAFNRLQNKEDIYYALFKPENNSRWDGNVKKYKVTADAKIVDANSQTAIGSDGFFHEDAQSYWSTSPDGGEVSDGGAGEHIQPARKLFGNVDGSTIVSLSGADQVAAVEQFLEQTARRPAGDAIPSIDIGARGGDPSAIDANQVAIASWTLGYDVDNELGNGATLTNQYIGESLHGVPYVLSFGATEANPNDIVFYTSNQGMLHAINGADGTEAWSYVPDRSLFSNLGNYYNKDNNGKTYGLDSEIAFLVRRDASSAVSRAHLFFGQRRGGNKLFAVDVSDATDVANPVSKLWTIEGGSGDYARLGQTWAEPVVTKANYCEAGVGGGAEVCGLRDVLFVSGGYDEQYDTPTASLSSLSNNVLGNSVYMIDAATGELLWMVGKTVVNSTRDLTIPEMTHSVVSKPTVLDVNKDGAADMLFFTDIAGQVFRVDFRAAAQDENDISASDNSQNDSVKDADGTTNVTIDDVAGGLIADLQVSGVNRRFYNPVDVTLLPEVRADDGTLVASARYALVTGTGYRASPLTTEGFSNQFYVLYDKNVTQPLYDEEVSPSSDSDSVKEAVYTYVEGSSVWGKIGASDLGSAFQAGGNGYSITINGVGEKFINPTLISDFKAIAVSYLPADNNAANLGDSCNAGLGTSKAYAFNLLNGGVEVTELEKPGITATPVVIYVLDTITVMVDGVATQQEVLKPIVIIGTEPFDGETQFGLSNLNLGKADKKVWWEDGRAR</sequence>
<gene>
    <name evidence="2" type="ORF">DFR28_10138</name>
</gene>
<evidence type="ECO:0000313" key="2">
    <source>
        <dbReference type="EMBL" id="RBP52656.1"/>
    </source>
</evidence>
<dbReference type="InterPro" id="IPR018391">
    <property type="entry name" value="PQQ_b-propeller_rpt"/>
</dbReference>
<comment type="caution">
    <text evidence="2">The sequence shown here is derived from an EMBL/GenBank/DDBJ whole genome shotgun (WGS) entry which is preliminary data.</text>
</comment>
<dbReference type="InParanoid" id="A0A395JQE3"/>
<organism evidence="2 3">
    <name type="scientific">Arenicella xantha</name>
    <dbReference type="NCBI Taxonomy" id="644221"/>
    <lineage>
        <taxon>Bacteria</taxon>
        <taxon>Pseudomonadati</taxon>
        <taxon>Pseudomonadota</taxon>
        <taxon>Gammaproteobacteria</taxon>
        <taxon>Arenicellales</taxon>
        <taxon>Arenicellaceae</taxon>
        <taxon>Arenicella</taxon>
    </lineage>
</organism>
<dbReference type="OrthoDB" id="7156875at2"/>
<dbReference type="InterPro" id="IPR011047">
    <property type="entry name" value="Quinoprotein_ADH-like_sf"/>
</dbReference>
<dbReference type="InterPro" id="IPR015943">
    <property type="entry name" value="WD40/YVTN_repeat-like_dom_sf"/>
</dbReference>
<dbReference type="Gene3D" id="2.130.10.10">
    <property type="entry name" value="YVTN repeat-like/Quinoprotein amine dehydrogenase"/>
    <property type="match status" value="1"/>
</dbReference>
<feature type="compositionally biased region" description="Polar residues" evidence="1">
    <location>
        <begin position="211"/>
        <end position="231"/>
    </location>
</feature>
<dbReference type="InterPro" id="IPR036465">
    <property type="entry name" value="vWFA_dom_sf"/>
</dbReference>
<evidence type="ECO:0000256" key="1">
    <source>
        <dbReference type="SAM" id="MobiDB-lite"/>
    </source>
</evidence>
<proteinExistence type="predicted"/>
<protein>
    <submittedName>
        <fullName evidence="2">PilC-like protein with beta-propeller domain</fullName>
    </submittedName>
</protein>
<evidence type="ECO:0000313" key="3">
    <source>
        <dbReference type="Proteomes" id="UP000253083"/>
    </source>
</evidence>
<dbReference type="Gene3D" id="3.40.50.410">
    <property type="entry name" value="von Willebrand factor, type A domain"/>
    <property type="match status" value="1"/>
</dbReference>